<sequence>MSYKPDAGTEAKDAIRSKQEIPSGCERLEVVRTRGVYHMDSRLSSLHV</sequence>
<accession>A0ABS7KS79</accession>
<proteinExistence type="predicted"/>
<protein>
    <submittedName>
        <fullName evidence="1">Uncharacterized protein</fullName>
    </submittedName>
</protein>
<dbReference type="EMBL" id="JACLIC010000053">
    <property type="protein sequence ID" value="MBY0206938.1"/>
    <property type="molecule type" value="Genomic_DNA"/>
</dbReference>
<evidence type="ECO:0000313" key="2">
    <source>
        <dbReference type="Proteomes" id="UP000706031"/>
    </source>
</evidence>
<dbReference type="Proteomes" id="UP000706031">
    <property type="component" value="Unassembled WGS sequence"/>
</dbReference>
<organism evidence="1 2">
    <name type="scientific">Paenibacillus cucumis</name>
    <name type="common">ex Kampfer et al. 2016</name>
    <dbReference type="NCBI Taxonomy" id="1776858"/>
    <lineage>
        <taxon>Bacteria</taxon>
        <taxon>Bacillati</taxon>
        <taxon>Bacillota</taxon>
        <taxon>Bacilli</taxon>
        <taxon>Bacillales</taxon>
        <taxon>Paenibacillaceae</taxon>
        <taxon>Paenibacillus</taxon>
    </lineage>
</organism>
<keyword evidence="2" id="KW-1185">Reference proteome</keyword>
<reference evidence="1 2" key="1">
    <citation type="submission" date="2020-08" db="EMBL/GenBank/DDBJ databases">
        <title>Fungal Genomes of the International Space Station.</title>
        <authorList>
            <person name="Seuylemezian A."/>
            <person name="Singh N.K."/>
            <person name="Wood J."/>
            <person name="Venkateswaran K."/>
        </authorList>
    </citation>
    <scope>NUCLEOTIDE SEQUENCE [LARGE SCALE GENOMIC DNA]</scope>
    <source>
        <strain evidence="1 2">S/N-304-OC-R4</strain>
    </source>
</reference>
<gene>
    <name evidence="1" type="ORF">H7T88_27300</name>
</gene>
<name>A0ABS7KS79_9BACL</name>
<evidence type="ECO:0000313" key="1">
    <source>
        <dbReference type="EMBL" id="MBY0206938.1"/>
    </source>
</evidence>
<comment type="caution">
    <text evidence="1">The sequence shown here is derived from an EMBL/GenBank/DDBJ whole genome shotgun (WGS) entry which is preliminary data.</text>
</comment>
<dbReference type="RefSeq" id="WP_221791523.1">
    <property type="nucleotide sequence ID" value="NZ_JACLIC010000053.1"/>
</dbReference>